<dbReference type="EMBL" id="ACZR01000001">
    <property type="protein sequence ID" value="EEX51346.1"/>
    <property type="molecule type" value="Genomic_DNA"/>
</dbReference>
<evidence type="ECO:0000259" key="1">
    <source>
        <dbReference type="PROSITE" id="PS51372"/>
    </source>
</evidence>
<evidence type="ECO:0000313" key="2">
    <source>
        <dbReference type="EMBL" id="EEX51346.1"/>
    </source>
</evidence>
<dbReference type="Pfam" id="PF00874">
    <property type="entry name" value="PRD"/>
    <property type="match status" value="1"/>
</dbReference>
<dbReference type="Proteomes" id="UP000005519">
    <property type="component" value="Unassembled WGS sequence"/>
</dbReference>
<dbReference type="InterPro" id="IPR036634">
    <property type="entry name" value="PRD_sf"/>
</dbReference>
<feature type="domain" description="PRD" evidence="1">
    <location>
        <begin position="15"/>
        <end position="121"/>
    </location>
</feature>
<dbReference type="PROSITE" id="PS51372">
    <property type="entry name" value="PRD_2"/>
    <property type="match status" value="1"/>
</dbReference>
<dbReference type="OrthoDB" id="5688967at2"/>
<organism evidence="2 3">
    <name type="scientific">Pasteurella dagmatis ATCC 43325</name>
    <dbReference type="NCBI Taxonomy" id="667128"/>
    <lineage>
        <taxon>Bacteria</taxon>
        <taxon>Pseudomonadati</taxon>
        <taxon>Pseudomonadota</taxon>
        <taxon>Gammaproteobacteria</taxon>
        <taxon>Pasteurellales</taxon>
        <taxon>Pasteurellaceae</taxon>
        <taxon>Pasteurella</taxon>
    </lineage>
</organism>
<dbReference type="STRING" id="667128.HMPREF0621_0150"/>
<comment type="caution">
    <text evidence="2">The sequence shown here is derived from an EMBL/GenBank/DDBJ whole genome shotgun (WGS) entry which is preliminary data.</text>
</comment>
<dbReference type="SUPFAM" id="SSF63520">
    <property type="entry name" value="PTS-regulatory domain, PRD"/>
    <property type="match status" value="1"/>
</dbReference>
<protein>
    <recommendedName>
        <fullName evidence="1">PRD domain-containing protein</fullName>
    </recommendedName>
</protein>
<proteinExistence type="predicted"/>
<dbReference type="AlphaFoldDB" id="C9PMC6"/>
<dbReference type="GO" id="GO:0006355">
    <property type="term" value="P:regulation of DNA-templated transcription"/>
    <property type="evidence" value="ECO:0007669"/>
    <property type="project" value="InterPro"/>
</dbReference>
<evidence type="ECO:0000313" key="3">
    <source>
        <dbReference type="Proteomes" id="UP000005519"/>
    </source>
</evidence>
<dbReference type="RefSeq" id="WP_005765079.1">
    <property type="nucleotide sequence ID" value="NZ_GG704815.1"/>
</dbReference>
<dbReference type="HOGENOM" id="CLU_146117_0_0_6"/>
<accession>C9PMC6</accession>
<dbReference type="InterPro" id="IPR011608">
    <property type="entry name" value="PRD"/>
</dbReference>
<name>C9PMC6_9PAST</name>
<gene>
    <name evidence="2" type="ORF">HMPREF0621_0150</name>
</gene>
<sequence>MDIQAHLEMLQVRKLIDEQIVEIVFNTKTHLAEHWHVNVETSQVQTMLVHLANALGRIKRQHCASPLHKDFQHKIQSSVCFPIVSAMHQEILQLIPFPIPANEQTYFLANYYALLLDQPEILNKLQ</sequence>
<reference evidence="2 3" key="1">
    <citation type="submission" date="2009-10" db="EMBL/GenBank/DDBJ databases">
        <authorList>
            <person name="Muzny D."/>
            <person name="Qin X."/>
            <person name="Deng J."/>
            <person name="Jiang H."/>
            <person name="Liu Y."/>
            <person name="Qu J."/>
            <person name="Song X.-Z."/>
            <person name="Zhang L."/>
            <person name="Thornton R."/>
            <person name="Coyle M."/>
            <person name="Francisco L."/>
            <person name="Jackson L."/>
            <person name="Javaid M."/>
            <person name="Korchina V."/>
            <person name="Kovar C."/>
            <person name="Mata R."/>
            <person name="Mathew T."/>
            <person name="Ngo R."/>
            <person name="Nguyen L."/>
            <person name="Nguyen N."/>
            <person name="Okwuonu G."/>
            <person name="Ongeri F."/>
            <person name="Pham C."/>
            <person name="Simmons D."/>
            <person name="Wilczek-Boney K."/>
            <person name="Hale W."/>
            <person name="Jakkamsetti A."/>
            <person name="Pham P."/>
            <person name="Ruth R."/>
            <person name="San Lucas F."/>
            <person name="Warren J."/>
            <person name="Zhang J."/>
            <person name="Zhao Z."/>
            <person name="Zhou C."/>
            <person name="Zhu D."/>
            <person name="Lee S."/>
            <person name="Bess C."/>
            <person name="Blankenburg K."/>
            <person name="Forbes L."/>
            <person name="Fu Q."/>
            <person name="Gubbala S."/>
            <person name="Hirani K."/>
            <person name="Jayaseelan J.C."/>
            <person name="Lara F."/>
            <person name="Munidasa M."/>
            <person name="Palculict T."/>
            <person name="Patil S."/>
            <person name="Pu L.-L."/>
            <person name="Saada N."/>
            <person name="Tang L."/>
            <person name="Weissenberger G."/>
            <person name="Zhu Y."/>
            <person name="Hemphill L."/>
            <person name="Shang Y."/>
            <person name="Youmans B."/>
            <person name="Ayvaz T."/>
            <person name="Ross M."/>
            <person name="Santibanez J."/>
            <person name="Aqrawi P."/>
            <person name="Gross S."/>
            <person name="Joshi V."/>
            <person name="Fowler G."/>
            <person name="Nazareth L."/>
            <person name="Reid J."/>
            <person name="Worley K."/>
            <person name="Petrosino J."/>
            <person name="Highlander S."/>
            <person name="Gibbs R."/>
        </authorList>
    </citation>
    <scope>NUCLEOTIDE SEQUENCE [LARGE SCALE GENOMIC DNA]</scope>
    <source>
        <strain evidence="2 3">ATCC 43325</strain>
    </source>
</reference>
<keyword evidence="3" id="KW-1185">Reference proteome</keyword>